<feature type="compositionally biased region" description="Low complexity" evidence="12">
    <location>
        <begin position="275"/>
        <end position="291"/>
    </location>
</feature>
<dbReference type="GO" id="GO:0008237">
    <property type="term" value="F:metallopeptidase activity"/>
    <property type="evidence" value="ECO:0007669"/>
    <property type="project" value="UniProtKB-KW"/>
</dbReference>
<evidence type="ECO:0000313" key="13">
    <source>
        <dbReference type="EMBL" id="MBB4102070.1"/>
    </source>
</evidence>
<organism evidence="13 14">
    <name type="scientific">Allorhizobium borbori</name>
    <dbReference type="NCBI Taxonomy" id="485907"/>
    <lineage>
        <taxon>Bacteria</taxon>
        <taxon>Pseudomonadati</taxon>
        <taxon>Pseudomonadota</taxon>
        <taxon>Alphaproteobacteria</taxon>
        <taxon>Hyphomicrobiales</taxon>
        <taxon>Rhizobiaceae</taxon>
        <taxon>Rhizobium/Agrobacterium group</taxon>
        <taxon>Allorhizobium</taxon>
    </lineage>
</organism>
<comment type="cofactor">
    <cofactor evidence="1">
        <name>Zn(2+)</name>
        <dbReference type="ChEBI" id="CHEBI:29105"/>
    </cofactor>
</comment>
<dbReference type="SUPFAM" id="SSF55166">
    <property type="entry name" value="Hedgehog/DD-peptidase"/>
    <property type="match status" value="1"/>
</dbReference>
<evidence type="ECO:0000256" key="4">
    <source>
        <dbReference type="ARBA" id="ARBA00022723"/>
    </source>
</evidence>
<dbReference type="InterPro" id="IPR009045">
    <property type="entry name" value="Zn_M74/Hedgehog-like"/>
</dbReference>
<keyword evidence="4" id="KW-0479">Metal-binding</keyword>
<evidence type="ECO:0000256" key="3">
    <source>
        <dbReference type="ARBA" id="ARBA00022670"/>
    </source>
</evidence>
<dbReference type="GO" id="GO:0071555">
    <property type="term" value="P:cell wall organization"/>
    <property type="evidence" value="ECO:0007669"/>
    <property type="project" value="UniProtKB-KW"/>
</dbReference>
<feature type="region of interest" description="Disordered" evidence="12">
    <location>
        <begin position="500"/>
        <end position="535"/>
    </location>
</feature>
<evidence type="ECO:0000256" key="1">
    <source>
        <dbReference type="ARBA" id="ARBA00001947"/>
    </source>
</evidence>
<keyword evidence="14" id="KW-1185">Reference proteome</keyword>
<keyword evidence="8" id="KW-0482">Metalloprotease</keyword>
<keyword evidence="3" id="KW-0645">Protease</keyword>
<evidence type="ECO:0000256" key="6">
    <source>
        <dbReference type="ARBA" id="ARBA00022801"/>
    </source>
</evidence>
<evidence type="ECO:0000256" key="8">
    <source>
        <dbReference type="ARBA" id="ARBA00023049"/>
    </source>
</evidence>
<evidence type="ECO:0000256" key="2">
    <source>
        <dbReference type="ARBA" id="ARBA00004776"/>
    </source>
</evidence>
<evidence type="ECO:0000256" key="5">
    <source>
        <dbReference type="ARBA" id="ARBA00022729"/>
    </source>
</evidence>
<dbReference type="Proteomes" id="UP000584824">
    <property type="component" value="Unassembled WGS sequence"/>
</dbReference>
<keyword evidence="5" id="KW-0732">Signal</keyword>
<dbReference type="EMBL" id="JACIDU010000002">
    <property type="protein sequence ID" value="MBB4102070.1"/>
    <property type="molecule type" value="Genomic_DNA"/>
</dbReference>
<comment type="similarity">
    <text evidence="10">Belongs to the peptidase M15 family.</text>
</comment>
<dbReference type="PANTHER" id="PTHR37425">
    <property type="match status" value="1"/>
</dbReference>
<keyword evidence="9" id="KW-0961">Cell wall biogenesis/degradation</keyword>
<name>A0A7W6JYV1_9HYPH</name>
<comment type="caution">
    <text evidence="13">The sequence shown here is derived from an EMBL/GenBank/DDBJ whole genome shotgun (WGS) entry which is preliminary data.</text>
</comment>
<reference evidence="13 14" key="1">
    <citation type="submission" date="2020-08" db="EMBL/GenBank/DDBJ databases">
        <title>Genomic Encyclopedia of Type Strains, Phase IV (KMG-IV): sequencing the most valuable type-strain genomes for metagenomic binning, comparative biology and taxonomic classification.</title>
        <authorList>
            <person name="Goeker M."/>
        </authorList>
    </citation>
    <scope>NUCLEOTIDE SEQUENCE [LARGE SCALE GENOMIC DNA]</scope>
    <source>
        <strain evidence="13 14">DSM 26385</strain>
    </source>
</reference>
<evidence type="ECO:0000256" key="12">
    <source>
        <dbReference type="SAM" id="MobiDB-lite"/>
    </source>
</evidence>
<dbReference type="RefSeq" id="WP_183789253.1">
    <property type="nucleotide sequence ID" value="NZ_JACIDU010000002.1"/>
</dbReference>
<evidence type="ECO:0000256" key="9">
    <source>
        <dbReference type="ARBA" id="ARBA00023316"/>
    </source>
</evidence>
<evidence type="ECO:0000256" key="7">
    <source>
        <dbReference type="ARBA" id="ARBA00022833"/>
    </source>
</evidence>
<dbReference type="InterPro" id="IPR010275">
    <property type="entry name" value="MepK"/>
</dbReference>
<dbReference type="Pfam" id="PF05951">
    <property type="entry name" value="Peptidase_M15_2"/>
    <property type="match status" value="1"/>
</dbReference>
<dbReference type="CDD" id="cd14844">
    <property type="entry name" value="Zn-DD-carboxypeptidase_like"/>
    <property type="match status" value="1"/>
</dbReference>
<dbReference type="PANTHER" id="PTHR37425:SF1">
    <property type="entry name" value="OUTER MEMBRANE PROTEIN"/>
    <property type="match status" value="1"/>
</dbReference>
<dbReference type="AlphaFoldDB" id="A0A7W6JYV1"/>
<evidence type="ECO:0000256" key="11">
    <source>
        <dbReference type="ARBA" id="ARBA00093666"/>
    </source>
</evidence>
<sequence length="614" mass="65107">MAHFRTLFADRIVAGIVALAMVFSSWPVSTALAAGETRSLKIYFVHTGERANIVFKRNGRYDEKGLQALNRLLRDWRRNEARRMDPRLWDLAWEIYQDLGTNEYIYAVSGYRAPATNNMLRSRSAGVAKNSQHTLGRAMDFYIPGVNLKRIRDTALKQQSGGVGYYPNSGSPFVHIDVASVRSWPRLSRQELVNLFPNGKTMHIPADGQPLPGYQLALAEYKRRVNSTSFAVADASSGSRPKKRNLLTALFGGGGDEDEDADAIVSPAAPPSRPQAPTRVAPAQPVEPAQQPVMTARQEVRNLPGTEVASAPVPASRPAFAGQIAGNGLATALYSPPRNTAQEAIASVLPAERPQTAEARAVADDLAGMAIPVPTLLANRNPQAKGDAVLTASAQPITPDLSAGVPLPVARPAVAENLMAGTDSDPEADEDAVEQEALSADMVAALSTSGADARRDFQSALEKAATATVIATRVPVPSSTPKQATTEVAALETSATVSGRFGDVFDTPQPKAAPRAAGIEAGLPEKGGRPQQAEAEKANRAMTSGTANLTGDKLAQWAFATQRKPASAGAFKASRVVAQTLAGVESGSRPQQLQSDEDRATFTGTARVLTVNVP</sequence>
<evidence type="ECO:0000313" key="14">
    <source>
        <dbReference type="Proteomes" id="UP000584824"/>
    </source>
</evidence>
<protein>
    <recommendedName>
        <fullName evidence="11">Murein endopeptidase K</fullName>
    </recommendedName>
</protein>
<dbReference type="GO" id="GO:0006508">
    <property type="term" value="P:proteolysis"/>
    <property type="evidence" value="ECO:0007669"/>
    <property type="project" value="UniProtKB-KW"/>
</dbReference>
<dbReference type="GO" id="GO:0046872">
    <property type="term" value="F:metal ion binding"/>
    <property type="evidence" value="ECO:0007669"/>
    <property type="project" value="UniProtKB-KW"/>
</dbReference>
<dbReference type="Gene3D" id="3.30.1380.10">
    <property type="match status" value="1"/>
</dbReference>
<gene>
    <name evidence="13" type="ORF">GGQ66_000598</name>
</gene>
<feature type="region of interest" description="Disordered" evidence="12">
    <location>
        <begin position="248"/>
        <end position="291"/>
    </location>
</feature>
<keyword evidence="7" id="KW-0862">Zinc</keyword>
<evidence type="ECO:0000256" key="10">
    <source>
        <dbReference type="ARBA" id="ARBA00093448"/>
    </source>
</evidence>
<accession>A0A7W6JYV1</accession>
<proteinExistence type="inferred from homology"/>
<comment type="pathway">
    <text evidence="2">Cell wall biogenesis; cell wall polysaccharide biosynthesis.</text>
</comment>
<keyword evidence="6" id="KW-0378">Hydrolase</keyword>